<dbReference type="EMBL" id="MUBJ01000014">
    <property type="protein sequence ID" value="OTA15606.1"/>
    <property type="molecule type" value="Genomic_DNA"/>
</dbReference>
<evidence type="ECO:0000313" key="1">
    <source>
        <dbReference type="EMBL" id="OTA15606.1"/>
    </source>
</evidence>
<reference evidence="1 2" key="1">
    <citation type="submission" date="2016-10" db="EMBL/GenBank/DDBJ databases">
        <title>Systematic genetic and metabolomic analysis of Xenorhabdus and Photorhabdus spp., highlights the requirements for a dual symbiotic and pathogenic life style.</title>
        <authorList>
            <person name="Tobias N.J."/>
            <person name="Wolff H."/>
            <person name="Djahanschiri B."/>
            <person name="Pidot S.J."/>
            <person name="Stinear T.P."/>
            <person name="Ebersberger I."/>
            <person name="Bode H.B."/>
        </authorList>
    </citation>
    <scope>NUCLEOTIDE SEQUENCE [LARGE SCALE GENOMIC DNA]</scope>
    <source>
        <strain evidence="1 2">DSM 22392</strain>
    </source>
</reference>
<organism evidence="1 2">
    <name type="scientific">Xenorhabdus vietnamensis</name>
    <dbReference type="NCBI Taxonomy" id="351656"/>
    <lineage>
        <taxon>Bacteria</taxon>
        <taxon>Pseudomonadati</taxon>
        <taxon>Pseudomonadota</taxon>
        <taxon>Gammaproteobacteria</taxon>
        <taxon>Enterobacterales</taxon>
        <taxon>Morganellaceae</taxon>
        <taxon>Xenorhabdus</taxon>
    </lineage>
</organism>
<sequence>MEPSILACCKLGNLLSSNSFLSCDVRLSNRILFTNCDYYFMYCSKIIYIISKPSLPKHNTLMCLPHDADKQYLYILLQQPLLAADHYGSQNVDIEH</sequence>
<evidence type="ECO:0000313" key="2">
    <source>
        <dbReference type="Proteomes" id="UP000194350"/>
    </source>
</evidence>
<proteinExistence type="predicted"/>
<accession>A0A1Y2SAG7</accession>
<comment type="caution">
    <text evidence="1">The sequence shown here is derived from an EMBL/GenBank/DDBJ whole genome shotgun (WGS) entry which is preliminary data.</text>
</comment>
<dbReference type="AlphaFoldDB" id="A0A1Y2SAG7"/>
<gene>
    <name evidence="1" type="ORF">Xvie_02688</name>
</gene>
<protein>
    <submittedName>
        <fullName evidence="1">Uncharacterized protein</fullName>
    </submittedName>
</protein>
<name>A0A1Y2SAG7_9GAMM</name>
<dbReference type="Proteomes" id="UP000194350">
    <property type="component" value="Unassembled WGS sequence"/>
</dbReference>
<keyword evidence="2" id="KW-1185">Reference proteome</keyword>